<dbReference type="Proteomes" id="UP000051330">
    <property type="component" value="Unassembled WGS sequence"/>
</dbReference>
<protein>
    <submittedName>
        <fullName evidence="2">Uncharacterized protein</fullName>
    </submittedName>
</protein>
<accession>A0A0R1N682</accession>
<feature type="region of interest" description="Disordered" evidence="1">
    <location>
        <begin position="1"/>
        <end position="23"/>
    </location>
</feature>
<dbReference type="PATRIC" id="fig|1423792.3.peg.658"/>
<name>A0A0R1N682_9LACO</name>
<evidence type="ECO:0000313" key="3">
    <source>
        <dbReference type="Proteomes" id="UP000051330"/>
    </source>
</evidence>
<proteinExistence type="predicted"/>
<evidence type="ECO:0000256" key="1">
    <source>
        <dbReference type="SAM" id="MobiDB-lite"/>
    </source>
</evidence>
<dbReference type="RefSeq" id="WP_057821451.1">
    <property type="nucleotide sequence ID" value="NZ_AZEC01000011.1"/>
</dbReference>
<comment type="caution">
    <text evidence="2">The sequence shown here is derived from an EMBL/GenBank/DDBJ whole genome shotgun (WGS) entry which is preliminary data.</text>
</comment>
<feature type="compositionally biased region" description="Low complexity" evidence="1">
    <location>
        <begin position="9"/>
        <end position="23"/>
    </location>
</feature>
<dbReference type="AlphaFoldDB" id="A0A0R1N682"/>
<keyword evidence="3" id="KW-1185">Reference proteome</keyword>
<dbReference type="STRING" id="1423792.FD09_GL000645"/>
<sequence length="154" mass="16442">MKGLIHLADTTSTDTSTTTTSTTPQDDTYKQVFMTYQSQQADGNFYTVVYVPQDAVVNYPMTETPIPTELQGKVAKYNGVLEKWEDSNVDPNTSEIIALKNVNAELVKQLASATLAANNANQAATTANLAVAQLTKQLAADSASTTTTTTTAAK</sequence>
<evidence type="ECO:0000313" key="2">
    <source>
        <dbReference type="EMBL" id="KRL11720.1"/>
    </source>
</evidence>
<gene>
    <name evidence="2" type="ORF">FD09_GL000645</name>
</gene>
<reference evidence="2 3" key="1">
    <citation type="journal article" date="2015" name="Genome Announc.">
        <title>Expanding the biotechnology potential of lactobacilli through comparative genomics of 213 strains and associated genera.</title>
        <authorList>
            <person name="Sun Z."/>
            <person name="Harris H.M."/>
            <person name="McCann A."/>
            <person name="Guo C."/>
            <person name="Argimon S."/>
            <person name="Zhang W."/>
            <person name="Yang X."/>
            <person name="Jeffery I.B."/>
            <person name="Cooney J.C."/>
            <person name="Kagawa T.F."/>
            <person name="Liu W."/>
            <person name="Song Y."/>
            <person name="Salvetti E."/>
            <person name="Wrobel A."/>
            <person name="Rasinkangas P."/>
            <person name="Parkhill J."/>
            <person name="Rea M.C."/>
            <person name="O'Sullivan O."/>
            <person name="Ritari J."/>
            <person name="Douillard F.P."/>
            <person name="Paul Ross R."/>
            <person name="Yang R."/>
            <person name="Briner A.E."/>
            <person name="Felis G.E."/>
            <person name="de Vos W.M."/>
            <person name="Barrangou R."/>
            <person name="Klaenhammer T.R."/>
            <person name="Caufield P.W."/>
            <person name="Cui Y."/>
            <person name="Zhang H."/>
            <person name="O'Toole P.W."/>
        </authorList>
    </citation>
    <scope>NUCLEOTIDE SEQUENCE [LARGE SCALE GENOMIC DNA]</scope>
    <source>
        <strain evidence="2 3">DSM 12744</strain>
    </source>
</reference>
<dbReference type="EMBL" id="AZEC01000011">
    <property type="protein sequence ID" value="KRL11720.1"/>
    <property type="molecule type" value="Genomic_DNA"/>
</dbReference>
<organism evidence="2 3">
    <name type="scientific">Schleiferilactobacillus perolens DSM 12744</name>
    <dbReference type="NCBI Taxonomy" id="1423792"/>
    <lineage>
        <taxon>Bacteria</taxon>
        <taxon>Bacillati</taxon>
        <taxon>Bacillota</taxon>
        <taxon>Bacilli</taxon>
        <taxon>Lactobacillales</taxon>
        <taxon>Lactobacillaceae</taxon>
        <taxon>Schleiferilactobacillus</taxon>
    </lineage>
</organism>